<reference evidence="2 3" key="1">
    <citation type="submission" date="2017-04" db="EMBL/GenBank/DDBJ databases">
        <authorList>
            <person name="Afonso C.L."/>
            <person name="Miller P.J."/>
            <person name="Scott M.A."/>
            <person name="Spackman E."/>
            <person name="Goraichik I."/>
            <person name="Dimitrov K.M."/>
            <person name="Suarez D.L."/>
            <person name="Swayne D.E."/>
        </authorList>
    </citation>
    <scope>NUCLEOTIDE SEQUENCE [LARGE SCALE GENOMIC DNA]</scope>
    <source>
        <strain evidence="2 3">DSM 23236</strain>
    </source>
</reference>
<name>A0A1W1XNJ0_9NEIS</name>
<keyword evidence="1" id="KW-1133">Transmembrane helix</keyword>
<dbReference type="EMBL" id="FWXD01000011">
    <property type="protein sequence ID" value="SMC25437.1"/>
    <property type="molecule type" value="Genomic_DNA"/>
</dbReference>
<evidence type="ECO:0000256" key="1">
    <source>
        <dbReference type="SAM" id="Phobius"/>
    </source>
</evidence>
<dbReference type="AlphaFoldDB" id="A0A1W1XNJ0"/>
<proteinExistence type="predicted"/>
<protein>
    <submittedName>
        <fullName evidence="2">Uncharacterized protein</fullName>
    </submittedName>
</protein>
<accession>A0A1W1XNJ0</accession>
<keyword evidence="3" id="KW-1185">Reference proteome</keyword>
<feature type="transmembrane region" description="Helical" evidence="1">
    <location>
        <begin position="6"/>
        <end position="23"/>
    </location>
</feature>
<gene>
    <name evidence="2" type="ORF">SAMN02745857_02167</name>
</gene>
<sequence>MEKLAGWMLMGGITLFYITFKIYPMFIRRRCIALGLQPESISPAGMIALRQTGLIWHFYIALGVAILLIIGGTIILS</sequence>
<feature type="transmembrane region" description="Helical" evidence="1">
    <location>
        <begin position="54"/>
        <end position="76"/>
    </location>
</feature>
<organism evidence="2 3">
    <name type="scientific">Andreprevotia lacus DSM 23236</name>
    <dbReference type="NCBI Taxonomy" id="1121001"/>
    <lineage>
        <taxon>Bacteria</taxon>
        <taxon>Pseudomonadati</taxon>
        <taxon>Pseudomonadota</taxon>
        <taxon>Betaproteobacteria</taxon>
        <taxon>Neisseriales</taxon>
        <taxon>Chitinibacteraceae</taxon>
        <taxon>Andreprevotia</taxon>
    </lineage>
</organism>
<evidence type="ECO:0000313" key="2">
    <source>
        <dbReference type="EMBL" id="SMC25437.1"/>
    </source>
</evidence>
<dbReference type="RefSeq" id="WP_139798778.1">
    <property type="nucleotide sequence ID" value="NZ_FWXD01000011.1"/>
</dbReference>
<keyword evidence="1" id="KW-0472">Membrane</keyword>
<keyword evidence="1" id="KW-0812">Transmembrane</keyword>
<evidence type="ECO:0000313" key="3">
    <source>
        <dbReference type="Proteomes" id="UP000192761"/>
    </source>
</evidence>
<dbReference type="Proteomes" id="UP000192761">
    <property type="component" value="Unassembled WGS sequence"/>
</dbReference>